<feature type="region of interest" description="Disordered" evidence="4">
    <location>
        <begin position="1042"/>
        <end position="1090"/>
    </location>
</feature>
<feature type="region of interest" description="Disordered" evidence="4">
    <location>
        <begin position="1"/>
        <end position="140"/>
    </location>
</feature>
<dbReference type="GO" id="GO:1901137">
    <property type="term" value="P:carbohydrate derivative biosynthetic process"/>
    <property type="evidence" value="ECO:0007669"/>
    <property type="project" value="UniProtKB-ARBA"/>
</dbReference>
<dbReference type="SUPFAM" id="SSF53756">
    <property type="entry name" value="UDP-Glycosyltransferase/glycogen phosphorylase"/>
    <property type="match status" value="1"/>
</dbReference>
<evidence type="ECO:0000259" key="5">
    <source>
        <dbReference type="Pfam" id="PF00534"/>
    </source>
</evidence>
<dbReference type="PANTHER" id="PTHR45947:SF3">
    <property type="entry name" value="SULFOQUINOVOSYL TRANSFERASE SQD2"/>
    <property type="match status" value="1"/>
</dbReference>
<evidence type="ECO:0000256" key="2">
    <source>
        <dbReference type="ARBA" id="ARBA00022676"/>
    </source>
</evidence>
<feature type="compositionally biased region" description="Polar residues" evidence="4">
    <location>
        <begin position="322"/>
        <end position="337"/>
    </location>
</feature>
<proteinExistence type="predicted"/>
<dbReference type="Gene3D" id="3.90.550.10">
    <property type="entry name" value="Spore Coat Polysaccharide Biosynthesis Protein SpsA, Chain A"/>
    <property type="match status" value="1"/>
</dbReference>
<dbReference type="CDD" id="cd00761">
    <property type="entry name" value="Glyco_tranf_GTA_type"/>
    <property type="match status" value="1"/>
</dbReference>
<evidence type="ECO:0000256" key="3">
    <source>
        <dbReference type="ARBA" id="ARBA00022679"/>
    </source>
</evidence>
<dbReference type="InterPro" id="IPR028098">
    <property type="entry name" value="Glyco_trans_4-like_N"/>
</dbReference>
<dbReference type="SUPFAM" id="SSF53448">
    <property type="entry name" value="Nucleotide-diphospho-sugar transferases"/>
    <property type="match status" value="1"/>
</dbReference>
<dbReference type="EMBL" id="CP041616">
    <property type="protein sequence ID" value="QDO87294.1"/>
    <property type="molecule type" value="Genomic_DNA"/>
</dbReference>
<dbReference type="CDD" id="cd03794">
    <property type="entry name" value="GT4_WbuB-like"/>
    <property type="match status" value="1"/>
</dbReference>
<reference evidence="8 9" key="1">
    <citation type="submission" date="2019-07" db="EMBL/GenBank/DDBJ databases">
        <title>complete genome sequencing of Ornithinimicrobium sp. H23M54.</title>
        <authorList>
            <person name="Bae J.-W."/>
            <person name="Lee S.-Y."/>
        </authorList>
    </citation>
    <scope>NUCLEOTIDE SEQUENCE [LARGE SCALE GENOMIC DNA]</scope>
    <source>
        <strain evidence="8 9">H23M54</strain>
    </source>
</reference>
<feature type="region of interest" description="Disordered" evidence="4">
    <location>
        <begin position="775"/>
        <end position="802"/>
    </location>
</feature>
<dbReference type="GO" id="GO:0016757">
    <property type="term" value="F:glycosyltransferase activity"/>
    <property type="evidence" value="ECO:0007669"/>
    <property type="project" value="UniProtKB-KW"/>
</dbReference>
<feature type="compositionally biased region" description="Basic and acidic residues" evidence="4">
    <location>
        <begin position="592"/>
        <end position="602"/>
    </location>
</feature>
<keyword evidence="9" id="KW-1185">Reference proteome</keyword>
<sequence length="1747" mass="190543">MDPAPDPDQDAARRARSGRRADDHGSGADVVAGRRCRTGPAQPWHRRGGARALVTPGRAVQEDDRQGEPGDPGPRASGRCPRLPSGRQHRAHPRGVARCPGRADRPGGGPALLMGGDNTAGPMHTDHPQSSTQPPERAPDTSVDLDLVARLADGLTPESVSAYTNFAIRTRSPLATRVLSAAGEDAALARFTSLSGAPDAHAAGLEQLERVIAREGVAAQAPEIATLYAQLLVRTGRDEELETLVRDPAVPLNDLDRWSLRTDLLNPHRVGSGRAALAEQLGPEELDAAEGRWLAAFNEIHEADGLEPVSLRAPQPGANPYQRLSSPLATDTASPGTSTVDGELVTVVMSAFRPDEDLLLAVRGVLEQTWSNLELLIVDDASPAAFEPLLEEAAGLDQRVRVVRAPRNGGTYEARNLALQLAQGRWMTFQDSDDWTHPRRVELQVRHLLENPTVLANRTWTLRAYQDLTLTYVGYPAARLNASSLLFDRLPVTTLVGNFDSVRKSGDMELPFRLRALRKGSVRDLRHPSPLAITQLRSNSLSRADAIPGWLRWDRLAYRDSYMEWHDQVSSRRHRAELPADGRPFPLPRRSWAPERSPDPETPRWQVVVLGDLRNGQPRAPRTLGVARAASDAGLSVAVAQAESPAPLATKREALSRSLSRDVRLGTIGLTDLHESDHAQLLVVTEPAALLHSDEAGLQVREILVVADEAEPTGWTVQAVDQRCEELFGRLPRWGGPAVLHQGAEPSAVRTAVPDDRWLPADLALVTGATWPQVPQASRVREDHVDHQGRDGAASPVGQPQHTRRPLVIGHHLRDYVARWPRGPKTLRHAYPEHAWRQTPGEMPRGVEEPPADPATGTPRRRTRGAGRQVGNTTGDAGALRNTTGDPGEVRDDAVHDGEVHDVEVRDVEVHALGGLTTPTQVLGRDLPPPSWCSFQGTGMNVREFLSHLDVWVYHGRWDLHAEIAALEALAAGLPCVLPAEAAVSRLQGRVRCVDPWLTAHTLAEMQAEGDLDSTPVHGHSARHRQDAWAAALTSLLPAATSTRETGSAIDPDALKTGSASDPESSEVESSDRESSEVESSDRESLGPDAPALLLRTAARAASRAGDDARACDLVSALLDRDEARFDDVIRLSRAARRQQQDSVLDRAQRALLARTPHSRGQVRRAVTALGGLSPAHLEALHNWRSRLAAQTPRLDLSDVDALLLDVRVTQALDSGLDEAVVAPLLQLPGGPRSLVRRMTRERRFDDLEAELGRWDQEHLDQVPTMAWHWLARHATTHGWTSLAALAAAREDGDSPTASTVQLVAEAEDERALLATPWEPPPPAPAADPAQLSSRSIVSVLGQSLPIRSGGYATRSHGILTSLAERGWDVNAVTRLGFPFDLWWSAGDQREPARVDLVDSIPYHRLLTEGVRDYPRIPLPPYVSRGAEGIAALAREHRASLIHASSLYDVGMAGLTAAREVGVPFVYEMRGLKQLLEEARFPLFSGSPRRRYLDLLESTVAREADALLVITKALGRQMVRMGVDPDRITVVPNGVDVSRFTPRERDEELAQQLGLSGRTIIGYLGGLVHYEGLDLLFEAIQMMRGRRDDFHVLVVGDGAYERKLHMIVDELGVGDLITFTGRVPHEEVEGYLSLVDITPFPRKPLPVCEMISPIKPFESMAMRKAVIASDVAALTEIVQDGVTGRLFAKGDASDLARVLEELLDDPQERVRLGEAARDWVVAERDWGRITDAVDGVYRQLLGGNATG</sequence>
<dbReference type="Pfam" id="PF00535">
    <property type="entry name" value="Glycos_transf_2"/>
    <property type="match status" value="1"/>
</dbReference>
<dbReference type="InterPro" id="IPR001296">
    <property type="entry name" value="Glyco_trans_1"/>
</dbReference>
<feature type="compositionally biased region" description="Basic and acidic residues" evidence="4">
    <location>
        <begin position="779"/>
        <end position="790"/>
    </location>
</feature>
<keyword evidence="3 8" id="KW-0808">Transferase</keyword>
<accession>A0A516G6Z0</accession>
<evidence type="ECO:0000313" key="9">
    <source>
        <dbReference type="Proteomes" id="UP000315395"/>
    </source>
</evidence>
<dbReference type="KEGG" id="orz:FNH13_02220"/>
<keyword evidence="2" id="KW-0328">Glycosyltransferase</keyword>
<feature type="region of interest" description="Disordered" evidence="4">
    <location>
        <begin position="579"/>
        <end position="603"/>
    </location>
</feature>
<evidence type="ECO:0000256" key="1">
    <source>
        <dbReference type="ARBA" id="ARBA00021292"/>
    </source>
</evidence>
<dbReference type="InterPro" id="IPR001173">
    <property type="entry name" value="Glyco_trans_2-like"/>
</dbReference>
<evidence type="ECO:0000259" key="7">
    <source>
        <dbReference type="Pfam" id="PF13579"/>
    </source>
</evidence>
<feature type="compositionally biased region" description="Polar residues" evidence="4">
    <location>
        <begin position="870"/>
        <end position="885"/>
    </location>
</feature>
<dbReference type="Pfam" id="PF00534">
    <property type="entry name" value="Glycos_transf_1"/>
    <property type="match status" value="1"/>
</dbReference>
<dbReference type="Gene3D" id="3.40.50.2000">
    <property type="entry name" value="Glycogen Phosphorylase B"/>
    <property type="match status" value="2"/>
</dbReference>
<feature type="domain" description="Glycosyltransferase subfamily 4-like N-terminal" evidence="7">
    <location>
        <begin position="1350"/>
        <end position="1534"/>
    </location>
</feature>
<dbReference type="InterPro" id="IPR029044">
    <property type="entry name" value="Nucleotide-diphossugar_trans"/>
</dbReference>
<protein>
    <recommendedName>
        <fullName evidence="1">D-inositol 3-phosphate glycosyltransferase</fullName>
    </recommendedName>
</protein>
<feature type="domain" description="Glycosyltransferase 2-like" evidence="6">
    <location>
        <begin position="346"/>
        <end position="459"/>
    </location>
</feature>
<dbReference type="Proteomes" id="UP000315395">
    <property type="component" value="Chromosome"/>
</dbReference>
<organism evidence="8 9">
    <name type="scientific">Ornithinimicrobium ciconiae</name>
    <dbReference type="NCBI Taxonomy" id="2594265"/>
    <lineage>
        <taxon>Bacteria</taxon>
        <taxon>Bacillati</taxon>
        <taxon>Actinomycetota</taxon>
        <taxon>Actinomycetes</taxon>
        <taxon>Micrococcales</taxon>
        <taxon>Ornithinimicrobiaceae</taxon>
        <taxon>Ornithinimicrobium</taxon>
    </lineage>
</organism>
<feature type="region of interest" description="Disordered" evidence="4">
    <location>
        <begin position="835"/>
        <end position="893"/>
    </location>
</feature>
<evidence type="ECO:0000256" key="4">
    <source>
        <dbReference type="SAM" id="MobiDB-lite"/>
    </source>
</evidence>
<name>A0A516G6Z0_9MICO</name>
<evidence type="ECO:0000313" key="8">
    <source>
        <dbReference type="EMBL" id="QDO87294.1"/>
    </source>
</evidence>
<gene>
    <name evidence="8" type="ORF">FNH13_02220</name>
</gene>
<feature type="domain" description="Glycosyl transferase family 1" evidence="5">
    <location>
        <begin position="1547"/>
        <end position="1719"/>
    </location>
</feature>
<dbReference type="InterPro" id="IPR050194">
    <property type="entry name" value="Glycosyltransferase_grp1"/>
</dbReference>
<evidence type="ECO:0000259" key="6">
    <source>
        <dbReference type="Pfam" id="PF00535"/>
    </source>
</evidence>
<feature type="region of interest" description="Disordered" evidence="4">
    <location>
        <begin position="309"/>
        <end position="337"/>
    </location>
</feature>
<dbReference type="Pfam" id="PF13579">
    <property type="entry name" value="Glyco_trans_4_4"/>
    <property type="match status" value="1"/>
</dbReference>
<dbReference type="PANTHER" id="PTHR45947">
    <property type="entry name" value="SULFOQUINOVOSYL TRANSFERASE SQD2"/>
    <property type="match status" value="1"/>
</dbReference>
<feature type="compositionally biased region" description="Basic and acidic residues" evidence="4">
    <location>
        <begin position="1070"/>
        <end position="1086"/>
    </location>
</feature>
<dbReference type="OrthoDB" id="8549922at2"/>